<evidence type="ECO:0000313" key="2">
    <source>
        <dbReference type="Proteomes" id="UP000308836"/>
    </source>
</evidence>
<comment type="caution">
    <text evidence="1">The sequence shown here is derived from an EMBL/GenBank/DDBJ whole genome shotgun (WGS) entry which is preliminary data.</text>
</comment>
<keyword evidence="2" id="KW-1185">Reference proteome</keyword>
<sequence>MKTQERFVETYRHGIANTQVILVDRETGVNYLMASNTLGAMGICVLVDAQGNPVVTPVESELE</sequence>
<protein>
    <submittedName>
        <fullName evidence="1">Xylan 1,4-beta-xylosidase</fullName>
    </submittedName>
</protein>
<accession>A0AC61R681</accession>
<dbReference type="EMBL" id="SRYG01000018">
    <property type="protein sequence ID" value="TGY65417.1"/>
    <property type="molecule type" value="Genomic_DNA"/>
</dbReference>
<gene>
    <name evidence="1" type="ORF">E5336_09005</name>
</gene>
<evidence type="ECO:0000313" key="1">
    <source>
        <dbReference type="EMBL" id="TGY65417.1"/>
    </source>
</evidence>
<organism evidence="1 2">
    <name type="scientific">Dubosiella muris</name>
    <dbReference type="NCBI Taxonomy" id="3038133"/>
    <lineage>
        <taxon>Bacteria</taxon>
        <taxon>Bacillati</taxon>
        <taxon>Bacillota</taxon>
        <taxon>Erysipelotrichia</taxon>
        <taxon>Erysipelotrichales</taxon>
        <taxon>Erysipelotrichaceae</taxon>
        <taxon>Dubosiella</taxon>
    </lineage>
</organism>
<dbReference type="Proteomes" id="UP000308836">
    <property type="component" value="Unassembled WGS sequence"/>
</dbReference>
<name>A0AC61R681_9FIRM</name>
<reference evidence="1" key="1">
    <citation type="submission" date="2019-04" db="EMBL/GenBank/DDBJ databases">
        <title>Microbes associate with the intestines of laboratory mice.</title>
        <authorList>
            <person name="Navarre W."/>
            <person name="Wong E."/>
            <person name="Huang K."/>
            <person name="Tropini C."/>
            <person name="Ng K."/>
            <person name="Yu B."/>
        </authorList>
    </citation>
    <scope>NUCLEOTIDE SEQUENCE</scope>
    <source>
        <strain evidence="1">NM09_H32</strain>
    </source>
</reference>
<proteinExistence type="predicted"/>